<dbReference type="Pfam" id="PF13784">
    <property type="entry name" value="Fic_N"/>
    <property type="match status" value="1"/>
</dbReference>
<dbReference type="InterPro" id="IPR025758">
    <property type="entry name" value="Fic/DOC_N"/>
</dbReference>
<reference evidence="2 3" key="1">
    <citation type="journal article" date="2023" name="ISME J.">
        <title>Thermophilic Dehalococcoidia with unusual traits shed light on an unexpected past.</title>
        <authorList>
            <person name="Palmer M."/>
            <person name="Covington J.K."/>
            <person name="Zhou E.M."/>
            <person name="Thomas S.C."/>
            <person name="Habib N."/>
            <person name="Seymour C.O."/>
            <person name="Lai D."/>
            <person name="Johnston J."/>
            <person name="Hashimi A."/>
            <person name="Jiao J.Y."/>
            <person name="Muok A.R."/>
            <person name="Liu L."/>
            <person name="Xian W.D."/>
            <person name="Zhi X.Y."/>
            <person name="Li M.M."/>
            <person name="Silva L.P."/>
            <person name="Bowen B.P."/>
            <person name="Louie K."/>
            <person name="Briegel A."/>
            <person name="Pett-Ridge J."/>
            <person name="Weber P.K."/>
            <person name="Tocheva E.I."/>
            <person name="Woyke T."/>
            <person name="Northen T.R."/>
            <person name="Mayali X."/>
            <person name="Li W.J."/>
            <person name="Hedlund B.P."/>
        </authorList>
    </citation>
    <scope>NUCLEOTIDE SEQUENCE [LARGE SCALE GENOMIC DNA]</scope>
    <source>
        <strain evidence="2 3">YIM 72310</strain>
    </source>
</reference>
<organism evidence="2 3">
    <name type="scientific">Tepidiforma flava</name>
    <dbReference type="NCBI Taxonomy" id="3004094"/>
    <lineage>
        <taxon>Bacteria</taxon>
        <taxon>Bacillati</taxon>
        <taxon>Chloroflexota</taxon>
        <taxon>Tepidiformia</taxon>
        <taxon>Tepidiformales</taxon>
        <taxon>Tepidiformaceae</taxon>
        <taxon>Tepidiforma</taxon>
    </lineage>
</organism>
<dbReference type="InterPro" id="IPR036388">
    <property type="entry name" value="WH-like_DNA-bd_sf"/>
</dbReference>
<dbReference type="Pfam" id="PF09339">
    <property type="entry name" value="HTH_IclR"/>
    <property type="match status" value="1"/>
</dbReference>
<dbReference type="RefSeq" id="WP_270055436.1">
    <property type="nucleotide sequence ID" value="NZ_CP115149.1"/>
</dbReference>
<name>A0ABY7M5L3_9CHLR</name>
<dbReference type="EMBL" id="CP115149">
    <property type="protein sequence ID" value="WBL34908.1"/>
    <property type="molecule type" value="Genomic_DNA"/>
</dbReference>
<proteinExistence type="predicted"/>
<dbReference type="PIRSF" id="PIRSF038925">
    <property type="entry name" value="AMP-prot_trans"/>
    <property type="match status" value="1"/>
</dbReference>
<dbReference type="InterPro" id="IPR040198">
    <property type="entry name" value="Fido_containing"/>
</dbReference>
<dbReference type="InterPro" id="IPR005471">
    <property type="entry name" value="Tscrpt_reg_IclR_N"/>
</dbReference>
<evidence type="ECO:0000313" key="2">
    <source>
        <dbReference type="EMBL" id="WBL34908.1"/>
    </source>
</evidence>
<dbReference type="Gene3D" id="1.10.3290.10">
    <property type="entry name" value="Fido-like domain"/>
    <property type="match status" value="1"/>
</dbReference>
<accession>A0ABY7M5L3</accession>
<dbReference type="InterPro" id="IPR003812">
    <property type="entry name" value="Fido"/>
</dbReference>
<dbReference type="Gene3D" id="1.10.10.10">
    <property type="entry name" value="Winged helix-like DNA-binding domain superfamily/Winged helix DNA-binding domain"/>
    <property type="match status" value="1"/>
</dbReference>
<dbReference type="InterPro" id="IPR036597">
    <property type="entry name" value="Fido-like_dom_sf"/>
</dbReference>
<evidence type="ECO:0000313" key="3">
    <source>
        <dbReference type="Proteomes" id="UP001212803"/>
    </source>
</evidence>
<evidence type="ECO:0000259" key="1">
    <source>
        <dbReference type="PROSITE" id="PS51459"/>
    </source>
</evidence>
<gene>
    <name evidence="2" type="ORF">O0235_08890</name>
</gene>
<dbReference type="PROSITE" id="PS51459">
    <property type="entry name" value="FIDO"/>
    <property type="match status" value="1"/>
</dbReference>
<protein>
    <submittedName>
        <fullName evidence="2">Fic family protein</fullName>
    </submittedName>
</protein>
<feature type="domain" description="Fido" evidence="1">
    <location>
        <begin position="129"/>
        <end position="278"/>
    </location>
</feature>
<dbReference type="Proteomes" id="UP001212803">
    <property type="component" value="Chromosome"/>
</dbReference>
<keyword evidence="3" id="KW-1185">Reference proteome</keyword>
<dbReference type="Pfam" id="PF02661">
    <property type="entry name" value="Fic"/>
    <property type="match status" value="1"/>
</dbReference>
<dbReference type="SUPFAM" id="SSF140931">
    <property type="entry name" value="Fic-like"/>
    <property type="match status" value="1"/>
</dbReference>
<dbReference type="InterPro" id="IPR026287">
    <property type="entry name" value="SoFic-like"/>
</dbReference>
<dbReference type="PANTHER" id="PTHR13504">
    <property type="entry name" value="FIDO DOMAIN-CONTAINING PROTEIN DDB_G0283145"/>
    <property type="match status" value="1"/>
</dbReference>
<dbReference type="PANTHER" id="PTHR13504:SF38">
    <property type="entry name" value="FIDO DOMAIN-CONTAINING PROTEIN"/>
    <property type="match status" value="1"/>
</dbReference>
<sequence>MRRTTGRYEPISWRGKVFRGFVPDPLPPNPPVDLSGSLHQQLERALLALGRLDAISALLPNPELFLYGYVRREALLSSQIEGTQSSFSDLLLFEIDEAPGVPFDDVVEVSSYVAALDYGLGQLAAGFPLSNRLVREIHRILLSRGRGANKRPGEFREEPVWIGGLSPETAEFVPPGPAFVEPCMAELERFLHSEVPGGVLIRAGLAHAQFEAIHPFLDGNGRAGRLLISLILAEAGVLRQPLLYLSLYFKTYRSQYYRLLNATREGGDWEDWLAFFLEGVTQTAGSAVETAHRLVGLFERDAAAVRGVGRQAGTALRVLEAFRRRPLLTVKRVASDAGMSYASADRGVQKLVELGIVREITQRRRDRLFVYRDYLDILNEGAEPLSR</sequence>